<dbReference type="InterPro" id="IPR048089">
    <property type="entry name" value="McdA"/>
</dbReference>
<evidence type="ECO:0000313" key="2">
    <source>
        <dbReference type="EMBL" id="OGH05092.1"/>
    </source>
</evidence>
<name>A0A1F6H401_9PROT</name>
<feature type="domain" description="CobQ/CobB/MinD/ParA nucleotide binding" evidence="1">
    <location>
        <begin position="5"/>
        <end position="183"/>
    </location>
</feature>
<evidence type="ECO:0000259" key="1">
    <source>
        <dbReference type="Pfam" id="PF01656"/>
    </source>
</evidence>
<organism evidence="2 3">
    <name type="scientific">Candidatus Lambdaproteobacteria bacterium RIFOXYD2_FULL_56_26</name>
    <dbReference type="NCBI Taxonomy" id="1817773"/>
    <lineage>
        <taxon>Bacteria</taxon>
        <taxon>Pseudomonadati</taxon>
        <taxon>Pseudomonadota</taxon>
        <taxon>Candidatus Lambdaproteobacteria</taxon>
    </lineage>
</organism>
<dbReference type="PANTHER" id="PTHR13696">
    <property type="entry name" value="P-LOOP CONTAINING NUCLEOSIDE TRIPHOSPHATE HYDROLASE"/>
    <property type="match status" value="1"/>
</dbReference>
<dbReference type="InterPro" id="IPR002586">
    <property type="entry name" value="CobQ/CobB/MinD/ParA_Nub-bd_dom"/>
</dbReference>
<dbReference type="EMBL" id="MFNF01000001">
    <property type="protein sequence ID" value="OGH05092.1"/>
    <property type="molecule type" value="Genomic_DNA"/>
</dbReference>
<dbReference type="NCBIfam" id="NF041546">
    <property type="entry name" value="ParA_partition"/>
    <property type="match status" value="1"/>
</dbReference>
<reference evidence="2 3" key="1">
    <citation type="journal article" date="2016" name="Nat. Commun.">
        <title>Thousands of microbial genomes shed light on interconnected biogeochemical processes in an aquifer system.</title>
        <authorList>
            <person name="Anantharaman K."/>
            <person name="Brown C.T."/>
            <person name="Hug L.A."/>
            <person name="Sharon I."/>
            <person name="Castelle C.J."/>
            <person name="Probst A.J."/>
            <person name="Thomas B.C."/>
            <person name="Singh A."/>
            <person name="Wilkins M.J."/>
            <person name="Karaoz U."/>
            <person name="Brodie E.L."/>
            <person name="Williams K.H."/>
            <person name="Hubbard S.S."/>
            <person name="Banfield J.F."/>
        </authorList>
    </citation>
    <scope>NUCLEOTIDE SEQUENCE [LARGE SCALE GENOMIC DNA]</scope>
</reference>
<dbReference type="SUPFAM" id="SSF52540">
    <property type="entry name" value="P-loop containing nucleoside triphosphate hydrolases"/>
    <property type="match status" value="1"/>
</dbReference>
<dbReference type="AlphaFoldDB" id="A0A1F6H401"/>
<dbReference type="InterPro" id="IPR050678">
    <property type="entry name" value="DNA_Partitioning_ATPase"/>
</dbReference>
<sequence length="208" mass="22592">MIIGIGNQKGGVGKTTLAVNLAGNLAKMKKRVLLLDTDQQGTALDWQAVREQEPLFTVAGLPRETVHKEIKNLSQGYDFVVLDSPPHSAAILRSVLVSSHLFLIPISPSAVDVWASKEVVKLVEEVITIKEDLKALFVINRRIGNTVIGKDIAEAVGQLGLPVAKTSLSQLVIFAESMSQGLLVGEVDKHSKAKKELDRLTQEILHYG</sequence>
<dbReference type="Pfam" id="PF01656">
    <property type="entry name" value="CbiA"/>
    <property type="match status" value="1"/>
</dbReference>
<protein>
    <submittedName>
        <fullName evidence="2">Cobyrinic acid a,c-diamide synthase</fullName>
    </submittedName>
</protein>
<dbReference type="PIRSF" id="PIRSF009320">
    <property type="entry name" value="Nuc_binding_HP_1000"/>
    <property type="match status" value="1"/>
</dbReference>
<gene>
    <name evidence="2" type="ORF">A2557_06520</name>
</gene>
<comment type="caution">
    <text evidence="2">The sequence shown here is derived from an EMBL/GenBank/DDBJ whole genome shotgun (WGS) entry which is preliminary data.</text>
</comment>
<evidence type="ECO:0000313" key="3">
    <source>
        <dbReference type="Proteomes" id="UP000177583"/>
    </source>
</evidence>
<dbReference type="PANTHER" id="PTHR13696:SF96">
    <property type="entry name" value="COBQ_COBB_MIND_PARA NUCLEOTIDE BINDING DOMAIN-CONTAINING PROTEIN"/>
    <property type="match status" value="1"/>
</dbReference>
<dbReference type="Proteomes" id="UP000177583">
    <property type="component" value="Unassembled WGS sequence"/>
</dbReference>
<accession>A0A1F6H401</accession>
<proteinExistence type="predicted"/>
<dbReference type="CDD" id="cd02042">
    <property type="entry name" value="ParAB_family"/>
    <property type="match status" value="1"/>
</dbReference>
<dbReference type="InterPro" id="IPR027417">
    <property type="entry name" value="P-loop_NTPase"/>
</dbReference>
<dbReference type="Gene3D" id="3.40.50.300">
    <property type="entry name" value="P-loop containing nucleotide triphosphate hydrolases"/>
    <property type="match status" value="1"/>
</dbReference>